<dbReference type="InterPro" id="IPR036390">
    <property type="entry name" value="WH_DNA-bd_sf"/>
</dbReference>
<keyword evidence="8 9" id="KW-0804">Transcription</keyword>
<dbReference type="InterPro" id="IPR005471">
    <property type="entry name" value="Tscrpt_reg_IclR_N"/>
</dbReference>
<dbReference type="GO" id="GO:0003677">
    <property type="term" value="F:DNA binding"/>
    <property type="evidence" value="ECO:0007669"/>
    <property type="project" value="UniProtKB-KW"/>
</dbReference>
<evidence type="ECO:0000256" key="4">
    <source>
        <dbReference type="ARBA" id="ARBA00023012"/>
    </source>
</evidence>
<evidence type="ECO:0000256" key="9">
    <source>
        <dbReference type="PIRNR" id="PIRNR006171"/>
    </source>
</evidence>
<dbReference type="PANTHER" id="PTHR45526:SF1">
    <property type="entry name" value="TRANSCRIPTIONAL REGULATORY PROTEIN DCUR-RELATED"/>
    <property type="match status" value="1"/>
</dbReference>
<evidence type="ECO:0000256" key="8">
    <source>
        <dbReference type="ARBA" id="ARBA00023163"/>
    </source>
</evidence>
<reference evidence="12 13" key="1">
    <citation type="submission" date="2019-06" db="EMBL/GenBank/DDBJ databases">
        <title>Sequencing the genomes of 1000 actinobacteria strains.</title>
        <authorList>
            <person name="Klenk H.-P."/>
        </authorList>
    </citation>
    <scope>NUCLEOTIDE SEQUENCE [LARGE SCALE GENOMIC DNA]</scope>
    <source>
        <strain evidence="12 13">DSM 18031</strain>
    </source>
</reference>
<gene>
    <name evidence="12" type="ORF">FB466_1319</name>
</gene>
<dbReference type="SMART" id="SM00448">
    <property type="entry name" value="REC"/>
    <property type="match status" value="1"/>
</dbReference>
<dbReference type="SUPFAM" id="SSF52172">
    <property type="entry name" value="CheY-like"/>
    <property type="match status" value="1"/>
</dbReference>
<name>A0A543HXS6_9MICO</name>
<organism evidence="12 13">
    <name type="scientific">Klugiella xanthotipulae</name>
    <dbReference type="NCBI Taxonomy" id="244735"/>
    <lineage>
        <taxon>Bacteria</taxon>
        <taxon>Bacillati</taxon>
        <taxon>Actinomycetota</taxon>
        <taxon>Actinomycetes</taxon>
        <taxon>Micrococcales</taxon>
        <taxon>Microbacteriaceae</taxon>
        <taxon>Klugiella</taxon>
    </lineage>
</organism>
<keyword evidence="6 9" id="KW-0238">DNA-binding</keyword>
<keyword evidence="3 10" id="KW-0597">Phosphoprotein</keyword>
<keyword evidence="13" id="KW-1185">Reference proteome</keyword>
<dbReference type="PANTHER" id="PTHR45526">
    <property type="entry name" value="TRANSCRIPTIONAL REGULATORY PROTEIN DPIA"/>
    <property type="match status" value="1"/>
</dbReference>
<dbReference type="Gene3D" id="3.40.50.2300">
    <property type="match status" value="1"/>
</dbReference>
<protein>
    <recommendedName>
        <fullName evidence="9">Transcriptional regulatory protein</fullName>
    </recommendedName>
</protein>
<proteinExistence type="predicted"/>
<dbReference type="GO" id="GO:0000156">
    <property type="term" value="F:phosphorelay response regulator activity"/>
    <property type="evidence" value="ECO:0007669"/>
    <property type="project" value="TreeGrafter"/>
</dbReference>
<comment type="subcellular location">
    <subcellularLocation>
        <location evidence="1 9">Cytoplasm</location>
    </subcellularLocation>
</comment>
<evidence type="ECO:0000256" key="1">
    <source>
        <dbReference type="ARBA" id="ARBA00004496"/>
    </source>
</evidence>
<keyword evidence="2 9" id="KW-0963">Cytoplasm</keyword>
<comment type="caution">
    <text evidence="12">The sequence shown here is derived from an EMBL/GenBank/DDBJ whole genome shotgun (WGS) entry which is preliminary data.</text>
</comment>
<evidence type="ECO:0000256" key="5">
    <source>
        <dbReference type="ARBA" id="ARBA00023015"/>
    </source>
</evidence>
<dbReference type="GO" id="GO:0005737">
    <property type="term" value="C:cytoplasm"/>
    <property type="evidence" value="ECO:0007669"/>
    <property type="project" value="UniProtKB-SubCell"/>
</dbReference>
<dbReference type="EMBL" id="VFPN01000002">
    <property type="protein sequence ID" value="TQM63070.1"/>
    <property type="molecule type" value="Genomic_DNA"/>
</dbReference>
<keyword evidence="7 9" id="KW-0010">Activator</keyword>
<feature type="domain" description="Response regulatory" evidence="11">
    <location>
        <begin position="9"/>
        <end position="120"/>
    </location>
</feature>
<evidence type="ECO:0000313" key="12">
    <source>
        <dbReference type="EMBL" id="TQM63070.1"/>
    </source>
</evidence>
<dbReference type="Pfam" id="PF00072">
    <property type="entry name" value="Response_reg"/>
    <property type="match status" value="1"/>
</dbReference>
<keyword evidence="4 9" id="KW-0902">Two-component regulatory system</keyword>
<evidence type="ECO:0000256" key="2">
    <source>
        <dbReference type="ARBA" id="ARBA00022490"/>
    </source>
</evidence>
<dbReference type="InterPro" id="IPR051271">
    <property type="entry name" value="2C-system_Tx_regulators"/>
</dbReference>
<keyword evidence="5 9" id="KW-0805">Transcription regulation</keyword>
<feature type="modified residue" description="4-aspartylphosphate" evidence="10">
    <location>
        <position position="60"/>
    </location>
</feature>
<sequence length="224" mass="23841">MTVMAQPLRVLVVDDDFYVANLHRQYVDDLPGFTALPPVGSLAEARVVIDAQRPDLVLLDVYLPDGSGLELLAGLSCDAFVLTAAAERATVYRALRAGALCYLVKPFVADFLAERLMAYARYRNILSSAPDLTAETIARAQRVFHAVDAAVGPAGRSATEGAVLAAVSAAGGELSAHEVARAVGVSRATAQRYLTALAASGQIHMRLRYGTTGRPEHRYAASSR</sequence>
<dbReference type="Proteomes" id="UP000318331">
    <property type="component" value="Unassembled WGS sequence"/>
</dbReference>
<accession>A0A543HXS6</accession>
<evidence type="ECO:0000259" key="11">
    <source>
        <dbReference type="PROSITE" id="PS50110"/>
    </source>
</evidence>
<evidence type="ECO:0000256" key="3">
    <source>
        <dbReference type="ARBA" id="ARBA00022553"/>
    </source>
</evidence>
<evidence type="ECO:0000256" key="6">
    <source>
        <dbReference type="ARBA" id="ARBA00023125"/>
    </source>
</evidence>
<dbReference type="PROSITE" id="PS50110">
    <property type="entry name" value="RESPONSE_REGULATORY"/>
    <property type="match status" value="1"/>
</dbReference>
<dbReference type="InterPro" id="IPR036388">
    <property type="entry name" value="WH-like_DNA-bd_sf"/>
</dbReference>
<evidence type="ECO:0000256" key="10">
    <source>
        <dbReference type="PROSITE-ProRule" id="PRU00169"/>
    </source>
</evidence>
<dbReference type="InterPro" id="IPR001789">
    <property type="entry name" value="Sig_transdc_resp-reg_receiver"/>
</dbReference>
<dbReference type="PIRSF" id="PIRSF006171">
    <property type="entry name" value="RR_citrat_malat"/>
    <property type="match status" value="1"/>
</dbReference>
<dbReference type="InterPro" id="IPR024187">
    <property type="entry name" value="Sig_transdc_resp-reg_cit/mal"/>
</dbReference>
<dbReference type="Gene3D" id="1.10.10.10">
    <property type="entry name" value="Winged helix-like DNA-binding domain superfamily/Winged helix DNA-binding domain"/>
    <property type="match status" value="1"/>
</dbReference>
<dbReference type="GO" id="GO:0003700">
    <property type="term" value="F:DNA-binding transcription factor activity"/>
    <property type="evidence" value="ECO:0007669"/>
    <property type="project" value="InterPro"/>
</dbReference>
<dbReference type="RefSeq" id="WP_342777447.1">
    <property type="nucleotide sequence ID" value="NZ_BAAAYS010000016.1"/>
</dbReference>
<evidence type="ECO:0000313" key="13">
    <source>
        <dbReference type="Proteomes" id="UP000318331"/>
    </source>
</evidence>
<dbReference type="AlphaFoldDB" id="A0A543HXS6"/>
<dbReference type="SUPFAM" id="SSF46785">
    <property type="entry name" value="Winged helix' DNA-binding domain"/>
    <property type="match status" value="1"/>
</dbReference>
<dbReference type="Pfam" id="PF09339">
    <property type="entry name" value="HTH_IclR"/>
    <property type="match status" value="1"/>
</dbReference>
<evidence type="ECO:0000256" key="7">
    <source>
        <dbReference type="ARBA" id="ARBA00023159"/>
    </source>
</evidence>
<dbReference type="InterPro" id="IPR011006">
    <property type="entry name" value="CheY-like_superfamily"/>
</dbReference>